<keyword evidence="1" id="KW-0472">Membrane</keyword>
<evidence type="ECO:0000313" key="3">
    <source>
        <dbReference type="Proteomes" id="UP000008457"/>
    </source>
</evidence>
<organism evidence="2 3">
    <name type="scientific">Mahella australiensis (strain DSM 15567 / CIP 107919 / 50-1 BON)</name>
    <dbReference type="NCBI Taxonomy" id="697281"/>
    <lineage>
        <taxon>Bacteria</taxon>
        <taxon>Bacillati</taxon>
        <taxon>Bacillota</taxon>
        <taxon>Clostridia</taxon>
        <taxon>Thermoanaerobacterales</taxon>
        <taxon>Thermoanaerobacterales Family IV. Incertae Sedis</taxon>
        <taxon>Mahella</taxon>
    </lineage>
</organism>
<dbReference type="KEGG" id="mas:Mahau_0088"/>
<dbReference type="Proteomes" id="UP000008457">
    <property type="component" value="Chromosome"/>
</dbReference>
<reference evidence="3" key="1">
    <citation type="submission" date="2010-11" db="EMBL/GenBank/DDBJ databases">
        <title>The complete genome of Mahella australiensis DSM 15567.</title>
        <authorList>
            <consortium name="US DOE Joint Genome Institute (JGI-PGF)"/>
            <person name="Lucas S."/>
            <person name="Copeland A."/>
            <person name="Lapidus A."/>
            <person name="Bruce D."/>
            <person name="Goodwin L."/>
            <person name="Pitluck S."/>
            <person name="Kyrpides N."/>
            <person name="Mavromatis K."/>
            <person name="Pagani I."/>
            <person name="Ivanova N."/>
            <person name="Teshima H."/>
            <person name="Brettin T."/>
            <person name="Detter J.C."/>
            <person name="Han C."/>
            <person name="Tapia R."/>
            <person name="Land M."/>
            <person name="Hauser L."/>
            <person name="Markowitz V."/>
            <person name="Cheng J.-F."/>
            <person name="Hugenholtz P."/>
            <person name="Woyke T."/>
            <person name="Wu D."/>
            <person name="Spring S."/>
            <person name="Pukall R."/>
            <person name="Steenblock K."/>
            <person name="Schneider S."/>
            <person name="Klenk H.-P."/>
            <person name="Eisen J.A."/>
        </authorList>
    </citation>
    <scope>NUCLEOTIDE SEQUENCE [LARGE SCALE GENOMIC DNA]</scope>
    <source>
        <strain evidence="3">DSM 15567 / CIP 107919 / 50-1 BON</strain>
    </source>
</reference>
<dbReference type="AlphaFoldDB" id="F3ZVG1"/>
<name>F3ZVG1_MAHA5</name>
<keyword evidence="1" id="KW-1133">Transmembrane helix</keyword>
<reference evidence="2 3" key="2">
    <citation type="journal article" date="2011" name="Stand. Genomic Sci.">
        <title>Complete genome sequence of Mahella australiensis type strain (50-1 BON).</title>
        <authorList>
            <person name="Sikorski J."/>
            <person name="Teshima H."/>
            <person name="Nolan M."/>
            <person name="Lucas S."/>
            <person name="Hammon N."/>
            <person name="Deshpande S."/>
            <person name="Cheng J.F."/>
            <person name="Pitluck S."/>
            <person name="Liolios K."/>
            <person name="Pagani I."/>
            <person name="Ivanova N."/>
            <person name="Huntemann M."/>
            <person name="Mavromatis K."/>
            <person name="Ovchinikova G."/>
            <person name="Pati A."/>
            <person name="Tapia R."/>
            <person name="Han C."/>
            <person name="Goodwin L."/>
            <person name="Chen A."/>
            <person name="Palaniappan K."/>
            <person name="Land M."/>
            <person name="Hauser L."/>
            <person name="Ngatchou-Djao O.D."/>
            <person name="Rohde M."/>
            <person name="Pukall R."/>
            <person name="Spring S."/>
            <person name="Abt B."/>
            <person name="Goker M."/>
            <person name="Detter J.C."/>
            <person name="Woyke T."/>
            <person name="Bristow J."/>
            <person name="Markowitz V."/>
            <person name="Hugenholtz P."/>
            <person name="Eisen J.A."/>
            <person name="Kyrpides N.C."/>
            <person name="Klenk H.P."/>
            <person name="Lapidus A."/>
        </authorList>
    </citation>
    <scope>NUCLEOTIDE SEQUENCE [LARGE SCALE GENOMIC DNA]</scope>
    <source>
        <strain evidence="3">DSM 15567 / CIP 107919 / 50-1 BON</strain>
    </source>
</reference>
<evidence type="ECO:0000313" key="2">
    <source>
        <dbReference type="EMBL" id="AEE95311.1"/>
    </source>
</evidence>
<keyword evidence="3" id="KW-1185">Reference proteome</keyword>
<protein>
    <submittedName>
        <fullName evidence="2">Uncharacterized protein</fullName>
    </submittedName>
</protein>
<sequence>MSNKKQKCLLDRATSAVLWFTVAYMIAQIIRALVG</sequence>
<keyword evidence="1" id="KW-0812">Transmembrane</keyword>
<accession>F3ZVG1</accession>
<dbReference type="EMBL" id="CP002360">
    <property type="protein sequence ID" value="AEE95311.1"/>
    <property type="molecule type" value="Genomic_DNA"/>
</dbReference>
<feature type="transmembrane region" description="Helical" evidence="1">
    <location>
        <begin position="12"/>
        <end position="34"/>
    </location>
</feature>
<evidence type="ECO:0000256" key="1">
    <source>
        <dbReference type="SAM" id="Phobius"/>
    </source>
</evidence>
<proteinExistence type="predicted"/>
<dbReference type="HOGENOM" id="CLU_220622_0_0_9"/>
<gene>
    <name evidence="2" type="ordered locus">Mahau_0088</name>
</gene>